<gene>
    <name evidence="1" type="ORF">E5Q11_13365</name>
</gene>
<evidence type="ECO:0000313" key="2">
    <source>
        <dbReference type="Proteomes" id="UP000298325"/>
    </source>
</evidence>
<organism evidence="1 2">
    <name type="scientific">Marinobacter confluentis</name>
    <dbReference type="NCBI Taxonomy" id="1697557"/>
    <lineage>
        <taxon>Bacteria</taxon>
        <taxon>Pseudomonadati</taxon>
        <taxon>Pseudomonadota</taxon>
        <taxon>Gammaproteobacteria</taxon>
        <taxon>Pseudomonadales</taxon>
        <taxon>Marinobacteraceae</taxon>
        <taxon>Marinobacter</taxon>
    </lineage>
</organism>
<dbReference type="AlphaFoldDB" id="A0A4Z1C5Z9"/>
<dbReference type="EMBL" id="SRPF01000004">
    <property type="protein sequence ID" value="TGN38725.1"/>
    <property type="molecule type" value="Genomic_DNA"/>
</dbReference>
<reference evidence="1 2" key="1">
    <citation type="submission" date="2019-04" db="EMBL/GenBank/DDBJ databases">
        <authorList>
            <person name="Park S."/>
            <person name="Yoon J.-H."/>
        </authorList>
    </citation>
    <scope>NUCLEOTIDE SEQUENCE [LARGE SCALE GENOMIC DNA]</scope>
    <source>
        <strain evidence="1 2">HJM-18</strain>
    </source>
</reference>
<protein>
    <submittedName>
        <fullName evidence="1">Acetylornithine deacetylase</fullName>
    </submittedName>
</protein>
<sequence>MKRLLTLLVFLALAGYLAFKGGVWWLADQRLSEADQAVDDIGVIDPGSIRSGLEGSLTLIDGHYEDFRLSQPVRIGRLSFEVGSPVALVNALLDPSSLPSQWRLRGEKLSMALDDALFRNWVTATDEAEAPVLFAPVCGPDHRQQLGSGDLLRLGVLGLAGEVLIRQEPESLYAEITTIETGSVEIDWPGARLNPLDPEAVLTSSTQPMTVTIRDGGLMRRISAYCSREAGLETADWTRTVMDSFRMALAARGFTPSDQLIALYRQWLTEGGELGLELSPGQPLWGVPVGAAEPFVTYNGSRVPDVYLSAADPEPEAVPTEAMEPIVDGAGPGQAGWQLAETDNAAELTGQTVRVTLANGNVVEGRLAGINDDRMEVVRLVGGGEVAYPIAIRLIETFEVWRRSQNP</sequence>
<name>A0A4Z1C5Z9_9GAMM</name>
<dbReference type="RefSeq" id="WP_135803951.1">
    <property type="nucleotide sequence ID" value="NZ_SRPF01000004.1"/>
</dbReference>
<comment type="caution">
    <text evidence="1">The sequence shown here is derived from an EMBL/GenBank/DDBJ whole genome shotgun (WGS) entry which is preliminary data.</text>
</comment>
<keyword evidence="2" id="KW-1185">Reference proteome</keyword>
<evidence type="ECO:0000313" key="1">
    <source>
        <dbReference type="EMBL" id="TGN38725.1"/>
    </source>
</evidence>
<dbReference type="Proteomes" id="UP000298325">
    <property type="component" value="Unassembled WGS sequence"/>
</dbReference>
<accession>A0A4Z1C5Z9</accession>
<dbReference type="OrthoDB" id="6191808at2"/>
<proteinExistence type="predicted"/>